<sequence length="76" mass="8955">FYFYCFVFFRCLNKLLCGGEASIWDVICQLLVEQTSTAKDVENRTHIDSWILIIAQYRNCLASGFVDSFWLYEVIQ</sequence>
<gene>
    <name evidence="2" type="ORF">APZ42_005736</name>
</gene>
<proteinExistence type="predicted"/>
<dbReference type="EMBL" id="LRGB01016074">
    <property type="protein sequence ID" value="KZR98718.1"/>
    <property type="molecule type" value="Genomic_DNA"/>
</dbReference>
<feature type="non-terminal residue" evidence="2">
    <location>
        <position position="1"/>
    </location>
</feature>
<dbReference type="Proteomes" id="UP000076858">
    <property type="component" value="Unassembled WGS sequence"/>
</dbReference>
<evidence type="ECO:0000313" key="2">
    <source>
        <dbReference type="EMBL" id="KZR98718.1"/>
    </source>
</evidence>
<accession>A0A164GA98</accession>
<evidence type="ECO:0000313" key="3">
    <source>
        <dbReference type="Proteomes" id="UP000076858"/>
    </source>
</evidence>
<dbReference type="AlphaFoldDB" id="A0A164GA98"/>
<comment type="caution">
    <text evidence="2">The sequence shown here is derived from an EMBL/GenBank/DDBJ whole genome shotgun (WGS) entry which is preliminary data.</text>
</comment>
<feature type="signal peptide" evidence="1">
    <location>
        <begin position="1"/>
        <end position="21"/>
    </location>
</feature>
<reference evidence="2 3" key="1">
    <citation type="submission" date="2016-03" db="EMBL/GenBank/DDBJ databases">
        <title>EvidentialGene: Evidence-directed Construction of Genes on Genomes.</title>
        <authorList>
            <person name="Gilbert D.G."/>
            <person name="Choi J.-H."/>
            <person name="Mockaitis K."/>
            <person name="Colbourne J."/>
            <person name="Pfrender M."/>
        </authorList>
    </citation>
    <scope>NUCLEOTIDE SEQUENCE [LARGE SCALE GENOMIC DNA]</scope>
    <source>
        <strain evidence="2 3">Xinb3</strain>
        <tissue evidence="2">Complete organism</tissue>
    </source>
</reference>
<keyword evidence="1" id="KW-0732">Signal</keyword>
<organism evidence="2 3">
    <name type="scientific">Daphnia magna</name>
    <dbReference type="NCBI Taxonomy" id="35525"/>
    <lineage>
        <taxon>Eukaryota</taxon>
        <taxon>Metazoa</taxon>
        <taxon>Ecdysozoa</taxon>
        <taxon>Arthropoda</taxon>
        <taxon>Crustacea</taxon>
        <taxon>Branchiopoda</taxon>
        <taxon>Diplostraca</taxon>
        <taxon>Cladocera</taxon>
        <taxon>Anomopoda</taxon>
        <taxon>Daphniidae</taxon>
        <taxon>Daphnia</taxon>
    </lineage>
</organism>
<name>A0A164GA98_9CRUS</name>
<protein>
    <submittedName>
        <fullName evidence="2">Uncharacterized protein</fullName>
    </submittedName>
</protein>
<feature type="chain" id="PRO_5007850148" evidence="1">
    <location>
        <begin position="22"/>
        <end position="76"/>
    </location>
</feature>
<keyword evidence="3" id="KW-1185">Reference proteome</keyword>
<evidence type="ECO:0000256" key="1">
    <source>
        <dbReference type="SAM" id="SignalP"/>
    </source>
</evidence>